<dbReference type="Gene3D" id="2.60.40.10">
    <property type="entry name" value="Immunoglobulins"/>
    <property type="match status" value="2"/>
</dbReference>
<feature type="chain" id="PRO_5031435479" evidence="1">
    <location>
        <begin position="37"/>
        <end position="854"/>
    </location>
</feature>
<evidence type="ECO:0000313" key="3">
    <source>
        <dbReference type="EMBL" id="MBB6732419.1"/>
    </source>
</evidence>
<accession>A0A7X0SP30</accession>
<dbReference type="AlphaFoldDB" id="A0A7X0SP30"/>
<sequence>MNGMARLFKRRQGIALILSLLLLVAGFAMSPSRAHAESAITLDSPAAGAAVSGGIVQVSGTYSGVYDVVLYINGTDQEPVRMDDPDGDDAGTWSYELDASAYNGGIELTARGLDTATRYGVWSPTVALQVDNPSASVPEVTITSPAEGVSLRGMVWVEVQAASALPVSHVQIRLNHGEWQEAKRSGTKYVYGWNTAQVGNRTVSLEARASNAAGRYGYSSTVYAKVGQGTNEPFRMQNQDRAMWVWEPESYKLLLNPGSRSVLESFVRDTQTFGSDPVTTLYLAVGSYAGYEALEGQAGQLKSFIRWAHGKNLQVYALIAGGTTPPYMGAYERYHPLAVREIEQIINYNLAAATDEKFDGVNVDIEPYISPDFKDPSKFLQTEYLDVLQKMIDRRDAAGINLPFGPAIPKWFDSSDQGADIAWNGSTKWLSEHIQDITDYISIMDYRDTADGGAGIIAGAQGEIAYAERIGKPNSVVIGVETSDIADSGDPETITFQEEGRGQLETELDKVYAAFGASSAFGGIAVHHYDSYRTLPSFWGEGSVAWTPPADTEAPSAVRSGPVAAAVDYQTVNLGYGMATDNSEVDRYIIYRGTTPGFTPTAANIAGLSRSLSFQDTGLLPNTTYYYKVAARDLRGNIGPVSAEASATTGNTDLLPLIVKGMNVGYASTKASVKLTVADYATGEPLVGASAEGRFTYSGGRYAAGKTGPDGTVSLDSEGIPAGRQIGFEPRRIVVPGYYHASAYDQPYTTALVPFTGLSGLSASAGTWDAPFETGRTRYTLTVPASVNELAVTPVAVSGSSVVTVNGSPTASGTASVPVSIGTGPAAVNILVYNADGTTDAYQLQVARSESANS</sequence>
<dbReference type="SUPFAM" id="SSF51445">
    <property type="entry name" value="(Trans)glycosidases"/>
    <property type="match status" value="1"/>
</dbReference>
<dbReference type="Proteomes" id="UP000564644">
    <property type="component" value="Unassembled WGS sequence"/>
</dbReference>
<reference evidence="3 4" key="1">
    <citation type="submission" date="2020-08" db="EMBL/GenBank/DDBJ databases">
        <title>Cohnella phylogeny.</title>
        <authorList>
            <person name="Dunlap C."/>
        </authorList>
    </citation>
    <scope>NUCLEOTIDE SEQUENCE [LARGE SCALE GENOMIC DNA]</scope>
    <source>
        <strain evidence="3 4">CBP 2801</strain>
    </source>
</reference>
<dbReference type="InterPro" id="IPR013783">
    <property type="entry name" value="Ig-like_fold"/>
</dbReference>
<organism evidence="3 4">
    <name type="scientific">Cohnella zeiphila</name>
    <dbReference type="NCBI Taxonomy" id="2761120"/>
    <lineage>
        <taxon>Bacteria</taxon>
        <taxon>Bacillati</taxon>
        <taxon>Bacillota</taxon>
        <taxon>Bacilli</taxon>
        <taxon>Bacillales</taxon>
        <taxon>Paenibacillaceae</taxon>
        <taxon>Cohnella</taxon>
    </lineage>
</organism>
<dbReference type="EMBL" id="JACJVO010000020">
    <property type="protein sequence ID" value="MBB6732419.1"/>
    <property type="molecule type" value="Genomic_DNA"/>
</dbReference>
<dbReference type="CDD" id="cd00063">
    <property type="entry name" value="FN3"/>
    <property type="match status" value="1"/>
</dbReference>
<dbReference type="Pfam" id="PF17957">
    <property type="entry name" value="Big_7"/>
    <property type="match status" value="1"/>
</dbReference>
<keyword evidence="1" id="KW-0732">Signal</keyword>
<feature type="signal peptide" evidence="1">
    <location>
        <begin position="1"/>
        <end position="36"/>
    </location>
</feature>
<dbReference type="InterPro" id="IPR036116">
    <property type="entry name" value="FN3_sf"/>
</dbReference>
<dbReference type="InterPro" id="IPR025883">
    <property type="entry name" value="Cadherin-like_domain"/>
</dbReference>
<name>A0A7X0SP30_9BACL</name>
<keyword evidence="4" id="KW-1185">Reference proteome</keyword>
<proteinExistence type="predicted"/>
<dbReference type="SUPFAM" id="SSF49265">
    <property type="entry name" value="Fibronectin type III"/>
    <property type="match status" value="1"/>
</dbReference>
<protein>
    <submittedName>
        <fullName evidence="3">Cadherin-like beta sandwich domain-containing protein</fullName>
    </submittedName>
</protein>
<dbReference type="Pfam" id="PF12733">
    <property type="entry name" value="Cadherin-like"/>
    <property type="match status" value="1"/>
</dbReference>
<evidence type="ECO:0000313" key="4">
    <source>
        <dbReference type="Proteomes" id="UP000564644"/>
    </source>
</evidence>
<dbReference type="Gene3D" id="3.20.20.80">
    <property type="entry name" value="Glycosidases"/>
    <property type="match status" value="1"/>
</dbReference>
<dbReference type="PROSITE" id="PS50853">
    <property type="entry name" value="FN3"/>
    <property type="match status" value="1"/>
</dbReference>
<dbReference type="InterPro" id="IPR003961">
    <property type="entry name" value="FN3_dom"/>
</dbReference>
<gene>
    <name evidence="3" type="ORF">H7C18_15975</name>
</gene>
<evidence type="ECO:0000256" key="1">
    <source>
        <dbReference type="SAM" id="SignalP"/>
    </source>
</evidence>
<feature type="domain" description="Fibronectin type-III" evidence="2">
    <location>
        <begin position="554"/>
        <end position="652"/>
    </location>
</feature>
<evidence type="ECO:0000259" key="2">
    <source>
        <dbReference type="PROSITE" id="PS50853"/>
    </source>
</evidence>
<comment type="caution">
    <text evidence="3">The sequence shown here is derived from an EMBL/GenBank/DDBJ whole genome shotgun (WGS) entry which is preliminary data.</text>
</comment>
<dbReference type="InterPro" id="IPR017853">
    <property type="entry name" value="GH"/>
</dbReference>